<sequence length="351" mass="39466">MVVTAHSRRVQIIRTAVAMPTHAIICCCWRRRRPQQLAGLLLLLFTCIAPNLVAVNGQATNSVVSRYGQTYSESYNAVSAPPMCEIPVLMRGQWYSYEGGGDKIHLLEAKAMSGKGTCIQMKFDDADSVYRNFFLFDNGVCKTCVALYYRTPNVLEKKETTCQRSDKRSTMKELCTEIDIDGLTLATMFMQAIYIVTKAKAYDSQRSFYIVALSVGHVESLVLDREVDSGPLTGQTVELHVPEVAEELELDYSPLEEDSPKVNHRTDKSFNPDRATICSRNFEESCFSTESMIILDVKPWEDETDLVEMEEAADRCVVGDDNDRGTDFLEETITHSEDHVSRSTIAAFNKL</sequence>
<dbReference type="InterPro" id="IPR055472">
    <property type="entry name" value="DUF7044"/>
</dbReference>
<gene>
    <name evidence="4" type="primary">LOC106811700</name>
</gene>
<feature type="domain" description="Translation elongation factor EF1B beta/delta subunit guanine nucleotide exchange" evidence="2">
    <location>
        <begin position="290"/>
        <end position="351"/>
    </location>
</feature>
<dbReference type="RefSeq" id="XP_014670888.1">
    <property type="nucleotide sequence ID" value="XM_014815402.1"/>
</dbReference>
<evidence type="ECO:0000259" key="2">
    <source>
        <dbReference type="SMART" id="SM00888"/>
    </source>
</evidence>
<name>A0ABM1EFB7_PRICU</name>
<evidence type="ECO:0000313" key="4">
    <source>
        <dbReference type="RefSeq" id="XP_014670888.1"/>
    </source>
</evidence>
<keyword evidence="1" id="KW-1133">Transmembrane helix</keyword>
<dbReference type="InterPro" id="IPR036219">
    <property type="entry name" value="eEF-1beta-like_sf"/>
</dbReference>
<keyword evidence="1" id="KW-0472">Membrane</keyword>
<dbReference type="SUPFAM" id="SSF54984">
    <property type="entry name" value="eEF-1beta-like"/>
    <property type="match status" value="1"/>
</dbReference>
<protein>
    <submittedName>
        <fullName evidence="4">Uncharacterized protein LOC106811700</fullName>
    </submittedName>
</protein>
<dbReference type="Pfam" id="PF23071">
    <property type="entry name" value="DUF7044"/>
    <property type="match status" value="1"/>
</dbReference>
<dbReference type="SMART" id="SM00888">
    <property type="entry name" value="EF1_GNE"/>
    <property type="match status" value="1"/>
</dbReference>
<keyword evidence="3" id="KW-1185">Reference proteome</keyword>
<reference evidence="4" key="1">
    <citation type="submission" date="2025-08" db="UniProtKB">
        <authorList>
            <consortium name="RefSeq"/>
        </authorList>
    </citation>
    <scope>IDENTIFICATION</scope>
</reference>
<organism evidence="3 4">
    <name type="scientific">Priapulus caudatus</name>
    <name type="common">Priapulid worm</name>
    <dbReference type="NCBI Taxonomy" id="37621"/>
    <lineage>
        <taxon>Eukaryota</taxon>
        <taxon>Metazoa</taxon>
        <taxon>Ecdysozoa</taxon>
        <taxon>Scalidophora</taxon>
        <taxon>Priapulida</taxon>
        <taxon>Priapulimorpha</taxon>
        <taxon>Priapulimorphida</taxon>
        <taxon>Priapulidae</taxon>
        <taxon>Priapulus</taxon>
    </lineage>
</organism>
<evidence type="ECO:0000313" key="3">
    <source>
        <dbReference type="Proteomes" id="UP000695022"/>
    </source>
</evidence>
<feature type="transmembrane region" description="Helical" evidence="1">
    <location>
        <begin position="37"/>
        <end position="55"/>
    </location>
</feature>
<accession>A0ABM1EFB7</accession>
<dbReference type="GeneID" id="106811700"/>
<proteinExistence type="predicted"/>
<dbReference type="InterPro" id="IPR014038">
    <property type="entry name" value="EF1B_bsu/dsu_GNE"/>
</dbReference>
<evidence type="ECO:0000256" key="1">
    <source>
        <dbReference type="SAM" id="Phobius"/>
    </source>
</evidence>
<dbReference type="Proteomes" id="UP000695022">
    <property type="component" value="Unplaced"/>
</dbReference>
<keyword evidence="1" id="KW-0812">Transmembrane</keyword>